<proteinExistence type="predicted"/>
<keyword evidence="1" id="KW-0233">DNA recombination</keyword>
<comment type="caution">
    <text evidence="3">The sequence shown here is derived from an EMBL/GenBank/DDBJ whole genome shotgun (WGS) entry which is preliminary data.</text>
</comment>
<gene>
    <name evidence="3" type="ORF">EV216_1421</name>
</gene>
<dbReference type="InterPro" id="IPR011010">
    <property type="entry name" value="DNA_brk_join_enz"/>
</dbReference>
<sequence>MNRKVWAPVWSSEANAWVVDFRVEGKRVRRRLRLRDPSLREEANALAYALYREAWEKATAPRPEPKPITFKEAARLYVEQGGEERFLPRIVKYFGPDTAVAEIDHVRMAEAASVLYPTAKPDTIRRQLRVPIKAVQNFTAGKRREKHEDNRRLRWLTPEEAERLLAAAENPEAAGLRDPNRETLRKIAFMLGTGAGPGETMSLTAEGWNPDTREWWLPGTKTVYRARFVRLPTRTVELIGKIPESGPAFPAPNGQPYKFSKNRGGQMAAAFRKVRIAAGLDDAVCVYSCRHSWATWHFSATRNWGKLLDQGGWNRSDTANRYRKIAPSDLPRRLLAHGWDFRDDEGEPVRFGELVSVRRE</sequence>
<dbReference type="InterPro" id="IPR002104">
    <property type="entry name" value="Integrase_catalytic"/>
</dbReference>
<dbReference type="EMBL" id="SLVM01000042">
    <property type="protein sequence ID" value="TCM75228.1"/>
    <property type="molecule type" value="Genomic_DNA"/>
</dbReference>
<feature type="domain" description="Tyr recombinase" evidence="2">
    <location>
        <begin position="151"/>
        <end position="335"/>
    </location>
</feature>
<dbReference type="SUPFAM" id="SSF56349">
    <property type="entry name" value="DNA breaking-rejoining enzymes"/>
    <property type="match status" value="1"/>
</dbReference>
<reference evidence="3 4" key="1">
    <citation type="submission" date="2019-03" db="EMBL/GenBank/DDBJ databases">
        <title>Genomic Encyclopedia of Type Strains, Phase IV (KMG-IV): sequencing the most valuable type-strain genomes for metagenomic binning, comparative biology and taxonomic classification.</title>
        <authorList>
            <person name="Goeker M."/>
        </authorList>
    </citation>
    <scope>NUCLEOTIDE SEQUENCE [LARGE SCALE GENOMIC DNA]</scope>
    <source>
        <strain evidence="3 4">DSM 21153</strain>
    </source>
</reference>
<evidence type="ECO:0000313" key="4">
    <source>
        <dbReference type="Proteomes" id="UP000295277"/>
    </source>
</evidence>
<dbReference type="GO" id="GO:0003677">
    <property type="term" value="F:DNA binding"/>
    <property type="evidence" value="ECO:0007669"/>
    <property type="project" value="InterPro"/>
</dbReference>
<dbReference type="GO" id="GO:0006310">
    <property type="term" value="P:DNA recombination"/>
    <property type="evidence" value="ECO:0007669"/>
    <property type="project" value="UniProtKB-KW"/>
</dbReference>
<evidence type="ECO:0000313" key="3">
    <source>
        <dbReference type="EMBL" id="TCM75228.1"/>
    </source>
</evidence>
<evidence type="ECO:0000256" key="1">
    <source>
        <dbReference type="ARBA" id="ARBA00023172"/>
    </source>
</evidence>
<dbReference type="Proteomes" id="UP000295277">
    <property type="component" value="Unassembled WGS sequence"/>
</dbReference>
<dbReference type="PROSITE" id="PS51898">
    <property type="entry name" value="TYR_RECOMBINASE"/>
    <property type="match status" value="1"/>
</dbReference>
<name>A0A4R1YGG1_9RHOB</name>
<dbReference type="Gene3D" id="1.10.443.10">
    <property type="entry name" value="Intergrase catalytic core"/>
    <property type="match status" value="1"/>
</dbReference>
<dbReference type="AlphaFoldDB" id="A0A4R1YGG1"/>
<dbReference type="Pfam" id="PF00589">
    <property type="entry name" value="Phage_integrase"/>
    <property type="match status" value="1"/>
</dbReference>
<dbReference type="RefSeq" id="WP_132697054.1">
    <property type="nucleotide sequence ID" value="NZ_SLVM01000042.1"/>
</dbReference>
<evidence type="ECO:0000259" key="2">
    <source>
        <dbReference type="PROSITE" id="PS51898"/>
    </source>
</evidence>
<dbReference type="InterPro" id="IPR013762">
    <property type="entry name" value="Integrase-like_cat_sf"/>
</dbReference>
<dbReference type="OrthoDB" id="9808346at2"/>
<keyword evidence="4" id="KW-1185">Reference proteome</keyword>
<dbReference type="GO" id="GO:0015074">
    <property type="term" value="P:DNA integration"/>
    <property type="evidence" value="ECO:0007669"/>
    <property type="project" value="InterPro"/>
</dbReference>
<protein>
    <submittedName>
        <fullName evidence="3">Phage integrase family protein</fullName>
    </submittedName>
</protein>
<organism evidence="3 4">
    <name type="scientific">Rhodovulum steppense</name>
    <dbReference type="NCBI Taxonomy" id="540251"/>
    <lineage>
        <taxon>Bacteria</taxon>
        <taxon>Pseudomonadati</taxon>
        <taxon>Pseudomonadota</taxon>
        <taxon>Alphaproteobacteria</taxon>
        <taxon>Rhodobacterales</taxon>
        <taxon>Paracoccaceae</taxon>
        <taxon>Rhodovulum</taxon>
    </lineage>
</organism>
<accession>A0A4R1YGG1</accession>